<comment type="caution">
    <text evidence="1">The sequence shown here is derived from an EMBL/GenBank/DDBJ whole genome shotgun (WGS) entry which is preliminary data.</text>
</comment>
<name>A0ACB9IYF0_9ASTR</name>
<organism evidence="1 2">
    <name type="scientific">Smallanthus sonchifolius</name>
    <dbReference type="NCBI Taxonomy" id="185202"/>
    <lineage>
        <taxon>Eukaryota</taxon>
        <taxon>Viridiplantae</taxon>
        <taxon>Streptophyta</taxon>
        <taxon>Embryophyta</taxon>
        <taxon>Tracheophyta</taxon>
        <taxon>Spermatophyta</taxon>
        <taxon>Magnoliopsida</taxon>
        <taxon>eudicotyledons</taxon>
        <taxon>Gunneridae</taxon>
        <taxon>Pentapetalae</taxon>
        <taxon>asterids</taxon>
        <taxon>campanulids</taxon>
        <taxon>Asterales</taxon>
        <taxon>Asteraceae</taxon>
        <taxon>Asteroideae</taxon>
        <taxon>Heliantheae alliance</taxon>
        <taxon>Millerieae</taxon>
        <taxon>Smallanthus</taxon>
    </lineage>
</organism>
<accession>A0ACB9IYF0</accession>
<dbReference type="EMBL" id="CM042023">
    <property type="protein sequence ID" value="KAI3813059.1"/>
    <property type="molecule type" value="Genomic_DNA"/>
</dbReference>
<proteinExistence type="predicted"/>
<evidence type="ECO:0000313" key="2">
    <source>
        <dbReference type="Proteomes" id="UP001056120"/>
    </source>
</evidence>
<dbReference type="Proteomes" id="UP001056120">
    <property type="component" value="Linkage Group LG06"/>
</dbReference>
<sequence>MNERWVAAAITNDALVAELLLRLKRSSSSDSLPPLNQPPHQPSGKDIIRGALARRCLGATVTTSLAIRQISSPVINPSRSFLYLERKEYSPEMG</sequence>
<reference evidence="1 2" key="2">
    <citation type="journal article" date="2022" name="Mol. Ecol. Resour.">
        <title>The genomes of chicory, endive, great burdock and yacon provide insights into Asteraceae paleo-polyploidization history and plant inulin production.</title>
        <authorList>
            <person name="Fan W."/>
            <person name="Wang S."/>
            <person name="Wang H."/>
            <person name="Wang A."/>
            <person name="Jiang F."/>
            <person name="Liu H."/>
            <person name="Zhao H."/>
            <person name="Xu D."/>
            <person name="Zhang Y."/>
        </authorList>
    </citation>
    <scope>NUCLEOTIDE SEQUENCE [LARGE SCALE GENOMIC DNA]</scope>
    <source>
        <strain evidence="2">cv. Yunnan</strain>
        <tissue evidence="1">Leaves</tissue>
    </source>
</reference>
<evidence type="ECO:0000313" key="1">
    <source>
        <dbReference type="EMBL" id="KAI3813059.1"/>
    </source>
</evidence>
<gene>
    <name evidence="1" type="ORF">L1987_17773</name>
</gene>
<reference evidence="2" key="1">
    <citation type="journal article" date="2022" name="Mol. Ecol. Resour.">
        <title>The genomes of chicory, endive, great burdock and yacon provide insights into Asteraceae palaeo-polyploidization history and plant inulin production.</title>
        <authorList>
            <person name="Fan W."/>
            <person name="Wang S."/>
            <person name="Wang H."/>
            <person name="Wang A."/>
            <person name="Jiang F."/>
            <person name="Liu H."/>
            <person name="Zhao H."/>
            <person name="Xu D."/>
            <person name="Zhang Y."/>
        </authorList>
    </citation>
    <scope>NUCLEOTIDE SEQUENCE [LARGE SCALE GENOMIC DNA]</scope>
    <source>
        <strain evidence="2">cv. Yunnan</strain>
    </source>
</reference>
<keyword evidence="2" id="KW-1185">Reference proteome</keyword>
<protein>
    <submittedName>
        <fullName evidence="1">Uncharacterized protein</fullName>
    </submittedName>
</protein>